<proteinExistence type="predicted"/>
<dbReference type="Proteomes" id="UP000291121">
    <property type="component" value="Chromosome"/>
</dbReference>
<evidence type="ECO:0000313" key="3">
    <source>
        <dbReference type="Proteomes" id="UP000291121"/>
    </source>
</evidence>
<evidence type="ECO:0000313" key="2">
    <source>
        <dbReference type="EMBL" id="QAY88160.1"/>
    </source>
</evidence>
<sequence length="206" mass="21713">MERCSLALLAALLLASAPSTLAASSTELSVTGLITPRSCTPILTNGGIVHHGKVTVKDLNPEQPTQLQNGTLYLYVNCEGATLFTLTTVDNRDGSSAIDPRDHGLGVINDDQNLGSVAFGLFDAVADSIPVKTIMSSNDGASWRVSPYLGHAGLTAFAMPTDLSTPIAIKDLHTRLTAVTTIVRADDLTLTDEVPIDGHVTVQINY</sequence>
<dbReference type="RefSeq" id="WP_208669889.1">
    <property type="nucleotide sequence ID" value="NZ_CP024767.1"/>
</dbReference>
<keyword evidence="3" id="KW-1185">Reference proteome</keyword>
<dbReference type="EMBL" id="CP024767">
    <property type="protein sequence ID" value="QAY88160.1"/>
    <property type="molecule type" value="Genomic_DNA"/>
</dbReference>
<organism evidence="2 3">
    <name type="scientific">Pseudomonas arsenicoxydans</name>
    <dbReference type="NCBI Taxonomy" id="702115"/>
    <lineage>
        <taxon>Bacteria</taxon>
        <taxon>Pseudomonadati</taxon>
        <taxon>Pseudomonadota</taxon>
        <taxon>Gammaproteobacteria</taxon>
        <taxon>Pseudomonadales</taxon>
        <taxon>Pseudomonadaceae</taxon>
        <taxon>Pseudomonas</taxon>
    </lineage>
</organism>
<reference evidence="2 3" key="1">
    <citation type="submission" date="2017-11" db="EMBL/GenBank/DDBJ databases">
        <title>Genome sequence of Pseudomonas arsenicoxydans ACM1.</title>
        <authorList>
            <person name="Nascimento F.X."/>
        </authorList>
    </citation>
    <scope>NUCLEOTIDE SEQUENCE [LARGE SCALE GENOMIC DNA]</scope>
    <source>
        <strain evidence="2 3">ACM1</strain>
    </source>
</reference>
<feature type="chain" id="PRO_5020337222" description="DUF1120 domain-containing protein" evidence="1">
    <location>
        <begin position="23"/>
        <end position="206"/>
    </location>
</feature>
<name>A0A4P6GES0_9PSED</name>
<feature type="signal peptide" evidence="1">
    <location>
        <begin position="1"/>
        <end position="22"/>
    </location>
</feature>
<protein>
    <recommendedName>
        <fullName evidence="4">DUF1120 domain-containing protein</fullName>
    </recommendedName>
</protein>
<evidence type="ECO:0008006" key="4">
    <source>
        <dbReference type="Google" id="ProtNLM"/>
    </source>
</evidence>
<keyword evidence="1" id="KW-0732">Signal</keyword>
<accession>A0A4P6GES0</accession>
<dbReference type="InterPro" id="IPR010546">
    <property type="entry name" value="DUF1120"/>
</dbReference>
<evidence type="ECO:0000256" key="1">
    <source>
        <dbReference type="SAM" id="SignalP"/>
    </source>
</evidence>
<dbReference type="AlphaFoldDB" id="A0A4P6GES0"/>
<gene>
    <name evidence="2" type="ORF">CUN61_31255</name>
</gene>
<dbReference type="Pfam" id="PF06551">
    <property type="entry name" value="DUF1120"/>
    <property type="match status" value="1"/>
</dbReference>